<dbReference type="Gene3D" id="3.40.50.1820">
    <property type="entry name" value="alpha/beta hydrolase"/>
    <property type="match status" value="1"/>
</dbReference>
<evidence type="ECO:0000313" key="6">
    <source>
        <dbReference type="EMBL" id="KAK3596179.1"/>
    </source>
</evidence>
<dbReference type="SUPFAM" id="SSF53474">
    <property type="entry name" value="alpha/beta-Hydrolases"/>
    <property type="match status" value="1"/>
</dbReference>
<evidence type="ECO:0000259" key="5">
    <source>
        <dbReference type="Pfam" id="PF00135"/>
    </source>
</evidence>
<feature type="transmembrane region" description="Helical" evidence="4">
    <location>
        <begin position="615"/>
        <end position="638"/>
    </location>
</feature>
<dbReference type="InterPro" id="IPR051093">
    <property type="entry name" value="Neuroligin/BSAL"/>
</dbReference>
<sequence>MSGWTSRRVTLFVAVTLVLLIQSESQFAHKYNVIANAIHGPVEGFTIPAYHEAYDKKRINVFLGIPYAKRLTQYGDWRKEFRFRRPERPFWNGIWNATYYRPACPQLPFHIKQTVPGFDRFRDTSEDCLYMNIFAPNKTDERPVLNPPLYPVMVFIHGGGFTMGASNQYPGVFLAERNVVVVTFNYRLNALGFLSTGDNYSPGNYGMWDQQRALEFVKENIQAFRGNPSMITIFGQSTGGASVGLHILSPRSANFFQQAIMMSGSDRCEWTYIPSTDYVKQYAKELGDQLGCPTNDNQRLITCLQVSRSADDIVNASVRVRIKQGTVGNPWGPVVDGAFIGANEAFLPDAPKVMREQGRFQKIRVMGGLVSDEGSFYIPKLSSLESGVSPAQYENIINEFLWDRKIMDMLNTKEALEFQYTYWAQPENYTMIRQELINMMSDYIFGSGMEDALKYQTLYNRTFFYVFDFRSRFDYLPPWRGVAHGQELQYVFGFPYVNATYNSLFGIYPRQEYDIDYSDRNISDYMMNLFTNFSDSGNPTALQYDRKFFRNTTWLEYNVYNHSYLYIGNKSENRINYRQQYFAFWREYFVQLSNRPSYFTTAAPSSQRASAFETATWSLAALAGLLVIITIALFIVICRRRPKDY</sequence>
<reference evidence="6" key="2">
    <citation type="journal article" date="2021" name="Genome Biol. Evol.">
        <title>Developing a high-quality reference genome for a parasitic bivalve with doubly uniparental inheritance (Bivalvia: Unionida).</title>
        <authorList>
            <person name="Smith C.H."/>
        </authorList>
    </citation>
    <scope>NUCLEOTIDE SEQUENCE</scope>
    <source>
        <strain evidence="6">CHS0354</strain>
        <tissue evidence="6">Mantle</tissue>
    </source>
</reference>
<keyword evidence="7" id="KW-1185">Reference proteome</keyword>
<dbReference type="EMBL" id="JAEAOA010000673">
    <property type="protein sequence ID" value="KAK3596179.1"/>
    <property type="molecule type" value="Genomic_DNA"/>
</dbReference>
<accession>A0AAE0SQZ6</accession>
<keyword evidence="4" id="KW-0472">Membrane</keyword>
<gene>
    <name evidence="6" type="ORF">CHS0354_010714</name>
</gene>
<keyword evidence="4" id="KW-1133">Transmembrane helix</keyword>
<reference evidence="6" key="3">
    <citation type="submission" date="2023-05" db="EMBL/GenBank/DDBJ databases">
        <authorList>
            <person name="Smith C.H."/>
        </authorList>
    </citation>
    <scope>NUCLEOTIDE SEQUENCE</scope>
    <source>
        <strain evidence="6">CHS0354</strain>
        <tissue evidence="6">Mantle</tissue>
    </source>
</reference>
<dbReference type="InterPro" id="IPR019826">
    <property type="entry name" value="Carboxylesterase_B_AS"/>
</dbReference>
<proteinExistence type="inferred from homology"/>
<dbReference type="EC" id="3.1.1.-" evidence="3"/>
<evidence type="ECO:0000256" key="1">
    <source>
        <dbReference type="ARBA" id="ARBA00005964"/>
    </source>
</evidence>
<keyword evidence="2 3" id="KW-0378">Hydrolase</keyword>
<dbReference type="GO" id="GO:0016787">
    <property type="term" value="F:hydrolase activity"/>
    <property type="evidence" value="ECO:0007669"/>
    <property type="project" value="UniProtKB-KW"/>
</dbReference>
<keyword evidence="3" id="KW-0732">Signal</keyword>
<dbReference type="Pfam" id="PF00135">
    <property type="entry name" value="COesterase"/>
    <property type="match status" value="1"/>
</dbReference>
<comment type="caution">
    <text evidence="6">The sequence shown here is derived from an EMBL/GenBank/DDBJ whole genome shotgun (WGS) entry which is preliminary data.</text>
</comment>
<dbReference type="InterPro" id="IPR002018">
    <property type="entry name" value="CarbesteraseB"/>
</dbReference>
<feature type="signal peptide" evidence="3">
    <location>
        <begin position="1"/>
        <end position="25"/>
    </location>
</feature>
<protein>
    <recommendedName>
        <fullName evidence="3">Carboxylic ester hydrolase</fullName>
        <ecNumber evidence="3">3.1.1.-</ecNumber>
    </recommendedName>
</protein>
<evidence type="ECO:0000256" key="2">
    <source>
        <dbReference type="ARBA" id="ARBA00022801"/>
    </source>
</evidence>
<dbReference type="PROSITE" id="PS00122">
    <property type="entry name" value="CARBOXYLESTERASE_B_1"/>
    <property type="match status" value="1"/>
</dbReference>
<organism evidence="6 7">
    <name type="scientific">Potamilus streckersoni</name>
    <dbReference type="NCBI Taxonomy" id="2493646"/>
    <lineage>
        <taxon>Eukaryota</taxon>
        <taxon>Metazoa</taxon>
        <taxon>Spiralia</taxon>
        <taxon>Lophotrochozoa</taxon>
        <taxon>Mollusca</taxon>
        <taxon>Bivalvia</taxon>
        <taxon>Autobranchia</taxon>
        <taxon>Heteroconchia</taxon>
        <taxon>Palaeoheterodonta</taxon>
        <taxon>Unionida</taxon>
        <taxon>Unionoidea</taxon>
        <taxon>Unionidae</taxon>
        <taxon>Ambleminae</taxon>
        <taxon>Lampsilini</taxon>
        <taxon>Potamilus</taxon>
    </lineage>
</organism>
<dbReference type="Proteomes" id="UP001195483">
    <property type="component" value="Unassembled WGS sequence"/>
</dbReference>
<evidence type="ECO:0000256" key="4">
    <source>
        <dbReference type="SAM" id="Phobius"/>
    </source>
</evidence>
<name>A0AAE0SQZ6_9BIVA</name>
<feature type="chain" id="PRO_5041776353" description="Carboxylic ester hydrolase" evidence="3">
    <location>
        <begin position="26"/>
        <end position="645"/>
    </location>
</feature>
<comment type="similarity">
    <text evidence="1 3">Belongs to the type-B carboxylesterase/lipase family.</text>
</comment>
<reference evidence="6" key="1">
    <citation type="journal article" date="2021" name="Genome Biol. Evol.">
        <title>A High-Quality Reference Genome for a Parasitic Bivalve with Doubly Uniparental Inheritance (Bivalvia: Unionida).</title>
        <authorList>
            <person name="Smith C.H."/>
        </authorList>
    </citation>
    <scope>NUCLEOTIDE SEQUENCE</scope>
    <source>
        <strain evidence="6">CHS0354</strain>
    </source>
</reference>
<evidence type="ECO:0000313" key="7">
    <source>
        <dbReference type="Proteomes" id="UP001195483"/>
    </source>
</evidence>
<dbReference type="AlphaFoldDB" id="A0AAE0SQZ6"/>
<dbReference type="InterPro" id="IPR029058">
    <property type="entry name" value="AB_hydrolase_fold"/>
</dbReference>
<keyword evidence="4" id="KW-0812">Transmembrane</keyword>
<evidence type="ECO:0000256" key="3">
    <source>
        <dbReference type="RuleBase" id="RU361235"/>
    </source>
</evidence>
<dbReference type="PANTHER" id="PTHR43903">
    <property type="entry name" value="NEUROLIGIN"/>
    <property type="match status" value="1"/>
</dbReference>
<feature type="domain" description="Carboxylesterase type B" evidence="5">
    <location>
        <begin position="39"/>
        <end position="585"/>
    </location>
</feature>